<dbReference type="KEGG" id="crd:CRES_1616"/>
<keyword evidence="3" id="KW-0472">Membrane</keyword>
<accession>F8E0H9</accession>
<dbReference type="Proteomes" id="UP000000492">
    <property type="component" value="Chromosome"/>
</dbReference>
<keyword evidence="4" id="KW-0132">Cell division</keyword>
<keyword evidence="4" id="KW-0131">Cell cycle</keyword>
<dbReference type="InterPro" id="IPR007060">
    <property type="entry name" value="FtsL/DivIC"/>
</dbReference>
<keyword evidence="1" id="KW-0175">Coiled coil</keyword>
<dbReference type="HOGENOM" id="CLU_085342_2_0_11"/>
<feature type="transmembrane region" description="Helical" evidence="3">
    <location>
        <begin position="63"/>
        <end position="83"/>
    </location>
</feature>
<dbReference type="OrthoDB" id="5187715at2"/>
<gene>
    <name evidence="4" type="primary">ftsB</name>
    <name evidence="4" type="ordered locus">CRES_1616</name>
</gene>
<protein>
    <submittedName>
        <fullName evidence="4">Cell division protein</fullName>
    </submittedName>
</protein>
<evidence type="ECO:0000256" key="3">
    <source>
        <dbReference type="SAM" id="Phobius"/>
    </source>
</evidence>
<keyword evidence="3" id="KW-0812">Transmembrane</keyword>
<feature type="region of interest" description="Disordered" evidence="2">
    <location>
        <begin position="1"/>
        <end position="46"/>
    </location>
</feature>
<name>F8E0H9_CORRG</name>
<evidence type="ECO:0000313" key="4">
    <source>
        <dbReference type="EMBL" id="AEI09969.1"/>
    </source>
</evidence>
<feature type="compositionally biased region" description="Basic and acidic residues" evidence="2">
    <location>
        <begin position="186"/>
        <end position="195"/>
    </location>
</feature>
<evidence type="ECO:0000256" key="2">
    <source>
        <dbReference type="SAM" id="MobiDB-lite"/>
    </source>
</evidence>
<feature type="region of interest" description="Disordered" evidence="2">
    <location>
        <begin position="146"/>
        <end position="219"/>
    </location>
</feature>
<evidence type="ECO:0000313" key="5">
    <source>
        <dbReference type="Proteomes" id="UP000000492"/>
    </source>
</evidence>
<dbReference type="Pfam" id="PF04977">
    <property type="entry name" value="DivIC"/>
    <property type="match status" value="1"/>
</dbReference>
<dbReference type="GO" id="GO:0051301">
    <property type="term" value="P:cell division"/>
    <property type="evidence" value="ECO:0007669"/>
    <property type="project" value="UniProtKB-KW"/>
</dbReference>
<feature type="coiled-coil region" evidence="1">
    <location>
        <begin position="86"/>
        <end position="120"/>
    </location>
</feature>
<dbReference type="EMBL" id="CP002857">
    <property type="protein sequence ID" value="AEI09969.1"/>
    <property type="molecule type" value="Genomic_DNA"/>
</dbReference>
<evidence type="ECO:0000256" key="1">
    <source>
        <dbReference type="SAM" id="Coils"/>
    </source>
</evidence>
<dbReference type="AlphaFoldDB" id="F8E0H9"/>
<feature type="compositionally biased region" description="Basic and acidic residues" evidence="2">
    <location>
        <begin position="13"/>
        <end position="25"/>
    </location>
</feature>
<dbReference type="RefSeq" id="WP_013888957.1">
    <property type="nucleotide sequence ID" value="NC_015673.1"/>
</dbReference>
<dbReference type="eggNOG" id="COG2919">
    <property type="taxonomic scope" value="Bacteria"/>
</dbReference>
<reference evidence="4 5" key="1">
    <citation type="journal article" date="2012" name="BMC Genomics">
        <title>Complete genome sequence, lifestyle, and multi-drug resistance of the human pathogen Corynebacterium resistens DSM 45100 isolated from blood samples of a leukemia patient.</title>
        <authorList>
            <person name="Schroder J."/>
            <person name="Maus I."/>
            <person name="Meyer K."/>
            <person name="Wordemann S."/>
            <person name="Blom J."/>
            <person name="Jaenicke S."/>
            <person name="Schneider J."/>
            <person name="Trost E."/>
            <person name="Tauch A."/>
        </authorList>
    </citation>
    <scope>NUCLEOTIDE SEQUENCE [LARGE SCALE GENOMIC DNA]</scope>
    <source>
        <strain evidence="5">DSM 45100 / JCM 12819 / CCUG 50093 / GTC 2026 / SICGH 158</strain>
    </source>
</reference>
<keyword evidence="5" id="KW-1185">Reference proteome</keyword>
<proteinExistence type="predicted"/>
<keyword evidence="3" id="KW-1133">Transmembrane helix</keyword>
<dbReference type="STRING" id="662755.CRES_1616"/>
<sequence length="219" mass="24927">MTNSASSKRKRGRAADSEAGAERPRLPQARSVQRQQERRQRVHTAPTRMARSFVALPQKVNPLATVISAVLVIFLALSIATPLRNYFEQRAELARLEETIQSQEQRKKELTDELNRYHNEDYIKEQARTRLGLIEPGESAFRIISPRIKSTAPGESVAEDDSNEQGEREWYQKLWDSLSVPEPTPEEIKQEKEQTHLPTIPEPNEKKPDQNQPAAPAGQ</sequence>
<organism evidence="4 5">
    <name type="scientific">Corynebacterium resistens (strain DSM 45100 / JCM 12819 / GTC 2026 / SICGH 158)</name>
    <dbReference type="NCBI Taxonomy" id="662755"/>
    <lineage>
        <taxon>Bacteria</taxon>
        <taxon>Bacillati</taxon>
        <taxon>Actinomycetota</taxon>
        <taxon>Actinomycetes</taxon>
        <taxon>Mycobacteriales</taxon>
        <taxon>Corynebacteriaceae</taxon>
        <taxon>Corynebacterium</taxon>
    </lineage>
</organism>